<dbReference type="RefSeq" id="XP_037164944.1">
    <property type="nucleotide sequence ID" value="XM_037308170.1"/>
</dbReference>
<comment type="caution">
    <text evidence="1">The sequence shown here is derived from an EMBL/GenBank/DDBJ whole genome shotgun (WGS) entry which is preliminary data.</text>
</comment>
<organism evidence="1 2">
    <name type="scientific">Letharia columbiana</name>
    <dbReference type="NCBI Taxonomy" id="112416"/>
    <lineage>
        <taxon>Eukaryota</taxon>
        <taxon>Fungi</taxon>
        <taxon>Dikarya</taxon>
        <taxon>Ascomycota</taxon>
        <taxon>Pezizomycotina</taxon>
        <taxon>Lecanoromycetes</taxon>
        <taxon>OSLEUM clade</taxon>
        <taxon>Lecanoromycetidae</taxon>
        <taxon>Lecanorales</taxon>
        <taxon>Lecanorineae</taxon>
        <taxon>Parmeliaceae</taxon>
        <taxon>Letharia</taxon>
    </lineage>
</organism>
<accession>A0A8H6FVP5</accession>
<dbReference type="GeneID" id="59287920"/>
<sequence length="207" mass="23659">MCTTVYVYIRAGRLNTRPIRLNRHEFVPRRQENLNTYEITAIYSSGMVGKECYGSESEEVESVSKRLHRIDMKAPQRAVRVALEIVVIGEVVKKDWLEEVRPERRIYDVGTKTLLSVKARKSCSDVYCGLVGTEVSRKIGQGNPAAILEQKKSLADDFLNRMAVEDRGGTPCQVFEKSLTDDQRKLKILEQRECLWGKDFTFGSLRP</sequence>
<dbReference type="EMBL" id="JACCJC010000024">
    <property type="protein sequence ID" value="KAF6235576.1"/>
    <property type="molecule type" value="Genomic_DNA"/>
</dbReference>
<protein>
    <submittedName>
        <fullName evidence="1">Uncharacterized protein</fullName>
    </submittedName>
</protein>
<gene>
    <name evidence="1" type="ORF">HO173_006259</name>
</gene>
<keyword evidence="2" id="KW-1185">Reference proteome</keyword>
<evidence type="ECO:0000313" key="1">
    <source>
        <dbReference type="EMBL" id="KAF6235576.1"/>
    </source>
</evidence>
<reference evidence="1 2" key="1">
    <citation type="journal article" date="2020" name="Genomics">
        <title>Complete, high-quality genomes from long-read metagenomic sequencing of two wolf lichen thalli reveals enigmatic genome architecture.</title>
        <authorList>
            <person name="McKenzie S.K."/>
            <person name="Walston R.F."/>
            <person name="Allen J.L."/>
        </authorList>
    </citation>
    <scope>NUCLEOTIDE SEQUENCE [LARGE SCALE GENOMIC DNA]</scope>
    <source>
        <strain evidence="1">WasteWater2</strain>
    </source>
</reference>
<name>A0A8H6FVP5_9LECA</name>
<evidence type="ECO:0000313" key="2">
    <source>
        <dbReference type="Proteomes" id="UP000578531"/>
    </source>
</evidence>
<proteinExistence type="predicted"/>
<dbReference type="Proteomes" id="UP000578531">
    <property type="component" value="Unassembled WGS sequence"/>
</dbReference>
<dbReference type="AlphaFoldDB" id="A0A8H6FVP5"/>